<evidence type="ECO:0000259" key="2">
    <source>
        <dbReference type="Pfam" id="PF14504"/>
    </source>
</evidence>
<accession>A0ABU5IU38</accession>
<dbReference type="Proteomes" id="UP001290455">
    <property type="component" value="Unassembled WGS sequence"/>
</dbReference>
<protein>
    <submittedName>
        <fullName evidence="3">CAP domain-containing protein</fullName>
    </submittedName>
</protein>
<evidence type="ECO:0000313" key="3">
    <source>
        <dbReference type="EMBL" id="MDZ5470665.1"/>
    </source>
</evidence>
<dbReference type="Gene3D" id="3.40.33.10">
    <property type="entry name" value="CAP"/>
    <property type="match status" value="1"/>
</dbReference>
<feature type="domain" description="CAP-associated" evidence="2">
    <location>
        <begin position="70"/>
        <end position="208"/>
    </location>
</feature>
<comment type="caution">
    <text evidence="3">The sequence shown here is derived from an EMBL/GenBank/DDBJ whole genome shotgun (WGS) entry which is preliminary data.</text>
</comment>
<proteinExistence type="predicted"/>
<dbReference type="Pfam" id="PF00188">
    <property type="entry name" value="CAP"/>
    <property type="match status" value="1"/>
</dbReference>
<dbReference type="EMBL" id="JAXOFX010000001">
    <property type="protein sequence ID" value="MDZ5470665.1"/>
    <property type="molecule type" value="Genomic_DNA"/>
</dbReference>
<reference evidence="3 4" key="1">
    <citation type="submission" date="2023-11" db="EMBL/GenBank/DDBJ databases">
        <title>Bacillus jintuensis, isolated from a mudflat on the Beibu Gulf coast.</title>
        <authorList>
            <person name="Li M."/>
        </authorList>
    </citation>
    <scope>NUCLEOTIDE SEQUENCE [LARGE SCALE GENOMIC DNA]</scope>
    <source>
        <strain evidence="3 4">31A1R</strain>
    </source>
</reference>
<dbReference type="InterPro" id="IPR035940">
    <property type="entry name" value="CAP_sf"/>
</dbReference>
<dbReference type="SUPFAM" id="SSF55797">
    <property type="entry name" value="PR-1-like"/>
    <property type="match status" value="1"/>
</dbReference>
<dbReference type="InterPro" id="IPR014044">
    <property type="entry name" value="CAP_dom"/>
</dbReference>
<gene>
    <name evidence="3" type="ORF">SM124_02765</name>
</gene>
<dbReference type="InterPro" id="IPR029410">
    <property type="entry name" value="CAP_assoc"/>
</dbReference>
<evidence type="ECO:0000259" key="1">
    <source>
        <dbReference type="Pfam" id="PF00188"/>
    </source>
</evidence>
<dbReference type="Pfam" id="PF14504">
    <property type="entry name" value="CAP_assoc_N"/>
    <property type="match status" value="1"/>
</dbReference>
<evidence type="ECO:0000313" key="4">
    <source>
        <dbReference type="Proteomes" id="UP001290455"/>
    </source>
</evidence>
<sequence>MRALLRILLLISAVLLIIFYLNISVEDDSEVLVDERSSSPELDQSLIEDESIKQDPALKLPKTGLLTLVGKSTLELEKELGRPMRVDPTYYGYDWWIYNSDLSNYIQVGVADDKVVTVYAIGPNVDITPFKIGQPIERIYASAYIEPNISLEYDGSSYRFELSEADMNTRPLLQMGDVYVQLYFDKFDGILSSIRLLDAETLIKLRPYELVYLGDLLEVSPAEEGAEEEVEKGSQLQILDITNIMRERHQLNRLGFDEKTTIVAYNHSKDMFETEDFSHTSEKYGELSDRLEAGEVFYQLAGENIAANYIDAPAVMEGWLNSKGHRETMLNDKFTHIGVGVYKKHYTQNFIQKWEE</sequence>
<feature type="domain" description="SCP" evidence="1">
    <location>
        <begin position="239"/>
        <end position="350"/>
    </location>
</feature>
<dbReference type="CDD" id="cd05379">
    <property type="entry name" value="CAP_bacterial"/>
    <property type="match status" value="1"/>
</dbReference>
<dbReference type="RefSeq" id="WP_322445044.1">
    <property type="nucleotide sequence ID" value="NZ_JAXOFX010000001.1"/>
</dbReference>
<name>A0ABU5IU38_9BACI</name>
<dbReference type="PANTHER" id="PTHR31157">
    <property type="entry name" value="SCP DOMAIN-CONTAINING PROTEIN"/>
    <property type="match status" value="1"/>
</dbReference>
<dbReference type="PANTHER" id="PTHR31157:SF26">
    <property type="entry name" value="SCP-LIKE EXTRACELLULAR PROTEIN"/>
    <property type="match status" value="1"/>
</dbReference>
<organism evidence="3 4">
    <name type="scientific">Robertmurraya mangrovi</name>
    <dbReference type="NCBI Taxonomy" id="3098077"/>
    <lineage>
        <taxon>Bacteria</taxon>
        <taxon>Bacillati</taxon>
        <taxon>Bacillota</taxon>
        <taxon>Bacilli</taxon>
        <taxon>Bacillales</taxon>
        <taxon>Bacillaceae</taxon>
        <taxon>Robertmurraya</taxon>
    </lineage>
</organism>
<keyword evidence="4" id="KW-1185">Reference proteome</keyword>